<organism evidence="1 3">
    <name type="scientific">Didymodactylos carnosus</name>
    <dbReference type="NCBI Taxonomy" id="1234261"/>
    <lineage>
        <taxon>Eukaryota</taxon>
        <taxon>Metazoa</taxon>
        <taxon>Spiralia</taxon>
        <taxon>Gnathifera</taxon>
        <taxon>Rotifera</taxon>
        <taxon>Eurotatoria</taxon>
        <taxon>Bdelloidea</taxon>
        <taxon>Philodinida</taxon>
        <taxon>Philodinidae</taxon>
        <taxon>Didymodactylos</taxon>
    </lineage>
</organism>
<evidence type="ECO:0000313" key="3">
    <source>
        <dbReference type="Proteomes" id="UP000663829"/>
    </source>
</evidence>
<sequence>SLIVVEPTQDQLSRLLSIDLSKITRLIVKNKFEFCPRDVENVFSKQSLTSFTASSFWTNPTSDVKFDRIQTSNLEYASLSCYWFHDFVKLLQFMPKIRRLKIFIASIRGETNNDYHQDVFGLAPNLTHFIMTSRGPKFSHIALLLKHLSVPKLTYLSYTLDFSAEIIDAQEYERLLSGFPSLKTFHLNIIMVLIDTIRKFDEVVLSFRTSFWSDHQWLIQCDYVDELHYGRIYTLPFNFDQFFTCMSMKTMKDEIRFPIGSHSKIIDLEVYIKSSTAQTTTTTASPSHHYPNVELLTLTANDRHRLGIFTLPLASLQQIICCSTIKHLNIYNLD</sequence>
<accession>A0A815THJ5</accession>
<dbReference type="InterPro" id="IPR032675">
    <property type="entry name" value="LRR_dom_sf"/>
</dbReference>
<protein>
    <submittedName>
        <fullName evidence="1">Uncharacterized protein</fullName>
    </submittedName>
</protein>
<dbReference type="Gene3D" id="3.80.10.10">
    <property type="entry name" value="Ribonuclease Inhibitor"/>
    <property type="match status" value="1"/>
</dbReference>
<dbReference type="EMBL" id="CAJOBC010087955">
    <property type="protein sequence ID" value="CAF4362769.1"/>
    <property type="molecule type" value="Genomic_DNA"/>
</dbReference>
<dbReference type="Proteomes" id="UP000681722">
    <property type="component" value="Unassembled WGS sequence"/>
</dbReference>
<dbReference type="EMBL" id="CAJNOQ010022436">
    <property type="protein sequence ID" value="CAF1501077.1"/>
    <property type="molecule type" value="Genomic_DNA"/>
</dbReference>
<feature type="non-terminal residue" evidence="1">
    <location>
        <position position="1"/>
    </location>
</feature>
<reference evidence="1" key="1">
    <citation type="submission" date="2021-02" db="EMBL/GenBank/DDBJ databases">
        <authorList>
            <person name="Nowell W R."/>
        </authorList>
    </citation>
    <scope>NUCLEOTIDE SEQUENCE</scope>
</reference>
<keyword evidence="3" id="KW-1185">Reference proteome</keyword>
<dbReference type="AlphaFoldDB" id="A0A815THJ5"/>
<comment type="caution">
    <text evidence="1">The sequence shown here is derived from an EMBL/GenBank/DDBJ whole genome shotgun (WGS) entry which is preliminary data.</text>
</comment>
<gene>
    <name evidence="1" type="ORF">GPM918_LOCUS36682</name>
    <name evidence="2" type="ORF">SRO942_LOCUS37430</name>
</gene>
<evidence type="ECO:0000313" key="2">
    <source>
        <dbReference type="EMBL" id="CAF4362769.1"/>
    </source>
</evidence>
<dbReference type="Proteomes" id="UP000663829">
    <property type="component" value="Unassembled WGS sequence"/>
</dbReference>
<evidence type="ECO:0000313" key="1">
    <source>
        <dbReference type="EMBL" id="CAF1501077.1"/>
    </source>
</evidence>
<name>A0A815THJ5_9BILA</name>
<proteinExistence type="predicted"/>